<accession>A0A8U0A5D4</accession>
<protein>
    <submittedName>
        <fullName evidence="1">Uncharacterized protein</fullName>
    </submittedName>
</protein>
<evidence type="ECO:0000313" key="2">
    <source>
        <dbReference type="Proteomes" id="UP000831768"/>
    </source>
</evidence>
<gene>
    <name evidence="1" type="ORF">MW046_06390</name>
</gene>
<dbReference type="PANTHER" id="PTHR34704:SF1">
    <property type="entry name" value="ATPASE"/>
    <property type="match status" value="1"/>
</dbReference>
<organism evidence="1 2">
    <name type="scientific">Halocatena salina</name>
    <dbReference type="NCBI Taxonomy" id="2934340"/>
    <lineage>
        <taxon>Archaea</taxon>
        <taxon>Methanobacteriati</taxon>
        <taxon>Methanobacteriota</taxon>
        <taxon>Stenosarchaea group</taxon>
        <taxon>Halobacteria</taxon>
        <taxon>Halobacteriales</taxon>
        <taxon>Natronomonadaceae</taxon>
        <taxon>Halocatena</taxon>
    </lineage>
</organism>
<dbReference type="Proteomes" id="UP000831768">
    <property type="component" value="Chromosome"/>
</dbReference>
<dbReference type="AlphaFoldDB" id="A0A8U0A5D4"/>
<dbReference type="EMBL" id="CP096019">
    <property type="protein sequence ID" value="UPM44066.1"/>
    <property type="molecule type" value="Genomic_DNA"/>
</dbReference>
<dbReference type="KEGG" id="haad:MW046_06390"/>
<keyword evidence="2" id="KW-1185">Reference proteome</keyword>
<dbReference type="PANTHER" id="PTHR34704">
    <property type="entry name" value="ATPASE"/>
    <property type="match status" value="1"/>
</dbReference>
<sequence length="175" mass="19978">MSHESPLYGHRTTQIDLQPFSFPTTFELIDHSFADSVRSFAVTGGMPMDLTLFDHDVSLETNILNQHLSKTSILYNEPEFRLRTKLRDPLRYMSILEAIATGATTNRRSTSLRSTTKRPRCCLESVNGRRPLSERDLSKAGFEDVLSDRLGDRWNLFDLPSLSSVLTRQYPHTAE</sequence>
<evidence type="ECO:0000313" key="1">
    <source>
        <dbReference type="EMBL" id="UPM44066.1"/>
    </source>
</evidence>
<proteinExistence type="predicted"/>
<name>A0A8U0A5D4_9EURY</name>
<reference evidence="1" key="1">
    <citation type="submission" date="2022-04" db="EMBL/GenBank/DDBJ databases">
        <title>Halocatena sp. nov., isolated from a salt lake.</title>
        <authorList>
            <person name="Cui H.-L."/>
        </authorList>
    </citation>
    <scope>NUCLEOTIDE SEQUENCE</scope>
    <source>
        <strain evidence="1">AD-1</strain>
    </source>
</reference>